<protein>
    <submittedName>
        <fullName evidence="1">Uncharacterized protein</fullName>
    </submittedName>
</protein>
<proteinExistence type="predicted"/>
<dbReference type="EMBL" id="BNJJ01000021">
    <property type="protein sequence ID" value="GHO88046.1"/>
    <property type="molecule type" value="Genomic_DNA"/>
</dbReference>
<name>A0ABQ3VRU0_9CHLR</name>
<accession>A0ABQ3VRU0</accession>
<organism evidence="1 2">
    <name type="scientific">Dictyobacter formicarum</name>
    <dbReference type="NCBI Taxonomy" id="2778368"/>
    <lineage>
        <taxon>Bacteria</taxon>
        <taxon>Bacillati</taxon>
        <taxon>Chloroflexota</taxon>
        <taxon>Ktedonobacteria</taxon>
        <taxon>Ktedonobacterales</taxon>
        <taxon>Dictyobacteraceae</taxon>
        <taxon>Dictyobacter</taxon>
    </lineage>
</organism>
<comment type="caution">
    <text evidence="1">The sequence shown here is derived from an EMBL/GenBank/DDBJ whole genome shotgun (WGS) entry which is preliminary data.</text>
</comment>
<keyword evidence="2" id="KW-1185">Reference proteome</keyword>
<reference evidence="1 2" key="1">
    <citation type="journal article" date="2021" name="Int. J. Syst. Evol. Microbiol.">
        <title>Reticulibacter mediterranei gen. nov., sp. nov., within the new family Reticulibacteraceae fam. nov., and Ktedonospora formicarum gen. nov., sp. nov., Ktedonobacter robiniae sp. nov., Dictyobacter formicarum sp. nov. and Dictyobacter arantiisoli sp. nov., belonging to the class Ktedonobacteria.</title>
        <authorList>
            <person name="Yabe S."/>
            <person name="Zheng Y."/>
            <person name="Wang C.M."/>
            <person name="Sakai Y."/>
            <person name="Abe K."/>
            <person name="Yokota A."/>
            <person name="Donadio S."/>
            <person name="Cavaletti L."/>
            <person name="Monciardini P."/>
        </authorList>
    </citation>
    <scope>NUCLEOTIDE SEQUENCE [LARGE SCALE GENOMIC DNA]</scope>
    <source>
        <strain evidence="1 2">SOSP1-9</strain>
    </source>
</reference>
<evidence type="ECO:0000313" key="1">
    <source>
        <dbReference type="EMBL" id="GHO88046.1"/>
    </source>
</evidence>
<evidence type="ECO:0000313" key="2">
    <source>
        <dbReference type="Proteomes" id="UP000635565"/>
    </source>
</evidence>
<dbReference type="Proteomes" id="UP000635565">
    <property type="component" value="Unassembled WGS sequence"/>
</dbReference>
<gene>
    <name evidence="1" type="ORF">KSZ_60520</name>
</gene>
<sequence length="59" mass="6431">MSTSRILVGLYRHSIANLKRNLGADGPALISALMEGTLLSAEETLMEHMSGYVILDQKI</sequence>